<feature type="transmembrane region" description="Helical" evidence="6">
    <location>
        <begin position="513"/>
        <end position="534"/>
    </location>
</feature>
<feature type="transmembrane region" description="Helical" evidence="6">
    <location>
        <begin position="476"/>
        <end position="492"/>
    </location>
</feature>
<reference evidence="8 9" key="1">
    <citation type="submission" date="2024-07" db="EMBL/GenBank/DDBJ databases">
        <title>Draft Genome Sequence of Ferrimicrobium acidiphilum Strain YE2023, Isolated from a Pulp of Bioleach Reactor.</title>
        <authorList>
            <person name="Elkina Y.A."/>
            <person name="Bulaeva A.G."/>
            <person name="Beletsky A.V."/>
            <person name="Mardanov A.V."/>
        </authorList>
    </citation>
    <scope>NUCLEOTIDE SEQUENCE [LARGE SCALE GENOMIC DNA]</scope>
    <source>
        <strain evidence="8 9">YE2023</strain>
    </source>
</reference>
<feature type="transmembrane region" description="Helical" evidence="6">
    <location>
        <begin position="171"/>
        <end position="190"/>
    </location>
</feature>
<dbReference type="PANTHER" id="PTHR34697:SF2">
    <property type="entry name" value="PHOSPHATIDYLGLYCEROL LYSYLTRANSFERASE"/>
    <property type="match status" value="1"/>
</dbReference>
<sequence>MGKVCQLQPGQKAIIFSTAILEQSPGDLRLELLSATGALSTGDVVIICGRSPGVQALRDESLIASIVGDHRLTYVVIPEDDLLALGSSVTKDERSLHDICVCSSLEITYDGQGLERLLVDPGPSTTVDPRTTLLQRLTQQGSRFHDATDLDPEASIARYIVSRSFYQRVRVLLLWITIPLLAILAVRIPLLLSIPVVNRRPIFALTSSELVSLMIALDVALAVAVSAVTSRSMLRVLDTPLDTAMRAVDPNAQQRHQLDDLSQRGYHGLISGATRSAELLMIAGEVFASPGNFAKVLNRTPMRLPLPSLYLMRTNASWLEIEAGVTLRLSLWSHQRLMTRSRLLTLLASRELRRPNATLLAATPSGPFFSPIATALHDGTLRFRRISATVVFIGGVVQLASTLIPPLHRHVQLIAELFPNMTAFVRNYANALAAAAGVAMVAVALGLHAGRRRSFQITIGVGIVAFLVNLARGGDLLASIVLGAVLITMVANRRAFDQPAPRRASIARLGRTVATAALLWLVADIATIVAHVLFYRHLPYRPLSAIGQIIRVSVGLSAVAPPPFGHPDLRDALQLSMFVLLLIAIWTVIAPLSARVHFDGRSAHGIAALSRMLSAHPQGTLDYFALRDDKLHWVRYGVLIAYGIFGSAVIVSPDPIGPRSNSRLAFVEFFTEMRRQGYAIAILGASAEWQTAYQSLNMRSYYIGDEAIVALGELDLGGKRHKSLRQAVNRMKNYGYSVTLANPNELAVADREQILTIMAASRRGDRERGFSMTLGRIFDPRDSNLLMSICRDRDRRITGFCQWVPAPAVNGFSLDLMRRDLADHPNGMFDLLIVETMRQLGDQGYRFLSLNFAAMRAVLAGERGGSGLPSRVERWVLGRLSESMQIESLWHFNAKFDPRWLARYLVVDTIENLPAIAIAAAKAESLWDLPVIGRFLNDS</sequence>
<feature type="transmembrane region" description="Helical" evidence="6">
    <location>
        <begin position="454"/>
        <end position="470"/>
    </location>
</feature>
<evidence type="ECO:0000313" key="9">
    <source>
        <dbReference type="Proteomes" id="UP001560267"/>
    </source>
</evidence>
<keyword evidence="3 6" id="KW-0812">Transmembrane</keyword>
<dbReference type="EMBL" id="JBFSHR010000003">
    <property type="protein sequence ID" value="MEX6428552.1"/>
    <property type="molecule type" value="Genomic_DNA"/>
</dbReference>
<evidence type="ECO:0000256" key="2">
    <source>
        <dbReference type="ARBA" id="ARBA00022475"/>
    </source>
</evidence>
<feature type="transmembrane region" description="Helical" evidence="6">
    <location>
        <begin position="633"/>
        <end position="651"/>
    </location>
</feature>
<evidence type="ECO:0000256" key="1">
    <source>
        <dbReference type="ARBA" id="ARBA00004651"/>
    </source>
</evidence>
<gene>
    <name evidence="8" type="ORF">AB6A68_01685</name>
</gene>
<dbReference type="PANTHER" id="PTHR34697">
    <property type="entry name" value="PHOSPHATIDYLGLYCEROL LYSYLTRANSFERASE"/>
    <property type="match status" value="1"/>
</dbReference>
<organism evidence="8 9">
    <name type="scientific">Ferrimicrobium acidiphilum</name>
    <dbReference type="NCBI Taxonomy" id="121039"/>
    <lineage>
        <taxon>Bacteria</taxon>
        <taxon>Bacillati</taxon>
        <taxon>Actinomycetota</taxon>
        <taxon>Acidimicrobiia</taxon>
        <taxon>Acidimicrobiales</taxon>
        <taxon>Acidimicrobiaceae</taxon>
        <taxon>Ferrimicrobium</taxon>
    </lineage>
</organism>
<comment type="subcellular location">
    <subcellularLocation>
        <location evidence="1">Cell membrane</location>
        <topology evidence="1">Multi-pass membrane protein</topology>
    </subcellularLocation>
</comment>
<comment type="caution">
    <text evidence="8">The sequence shown here is derived from an EMBL/GenBank/DDBJ whole genome shotgun (WGS) entry which is preliminary data.</text>
</comment>
<feature type="transmembrane region" description="Helical" evidence="6">
    <location>
        <begin position="428"/>
        <end position="447"/>
    </location>
</feature>
<keyword evidence="5 6" id="KW-0472">Membrane</keyword>
<keyword evidence="2" id="KW-1003">Cell membrane</keyword>
<evidence type="ECO:0000256" key="6">
    <source>
        <dbReference type="SAM" id="Phobius"/>
    </source>
</evidence>
<evidence type="ECO:0000256" key="4">
    <source>
        <dbReference type="ARBA" id="ARBA00022989"/>
    </source>
</evidence>
<evidence type="ECO:0000256" key="3">
    <source>
        <dbReference type="ARBA" id="ARBA00022692"/>
    </source>
</evidence>
<keyword evidence="9" id="KW-1185">Reference proteome</keyword>
<evidence type="ECO:0000259" key="7">
    <source>
        <dbReference type="Pfam" id="PF09924"/>
    </source>
</evidence>
<proteinExistence type="predicted"/>
<dbReference type="RefSeq" id="WP_369084133.1">
    <property type="nucleotide sequence ID" value="NZ_JBFSHR010000003.1"/>
</dbReference>
<dbReference type="InterPro" id="IPR051211">
    <property type="entry name" value="PG_lysyltransferase"/>
</dbReference>
<feature type="domain" description="Phosphatidylglycerol lysyltransferase C-terminal" evidence="7">
    <location>
        <begin position="617"/>
        <end position="906"/>
    </location>
</feature>
<name>A0ABV3XZ19_9ACTN</name>
<evidence type="ECO:0000256" key="5">
    <source>
        <dbReference type="ARBA" id="ARBA00023136"/>
    </source>
</evidence>
<dbReference type="InterPro" id="IPR024320">
    <property type="entry name" value="LPG_synthase_C"/>
</dbReference>
<accession>A0ABV3XZ19</accession>
<feature type="transmembrane region" description="Helical" evidence="6">
    <location>
        <begin position="386"/>
        <end position="408"/>
    </location>
</feature>
<feature type="transmembrane region" description="Helical" evidence="6">
    <location>
        <begin position="572"/>
        <end position="592"/>
    </location>
</feature>
<keyword evidence="4 6" id="KW-1133">Transmembrane helix</keyword>
<dbReference type="Pfam" id="PF09924">
    <property type="entry name" value="LPG_synthase_C"/>
    <property type="match status" value="1"/>
</dbReference>
<dbReference type="Proteomes" id="UP001560267">
    <property type="component" value="Unassembled WGS sequence"/>
</dbReference>
<evidence type="ECO:0000313" key="8">
    <source>
        <dbReference type="EMBL" id="MEX6428552.1"/>
    </source>
</evidence>
<feature type="transmembrane region" description="Helical" evidence="6">
    <location>
        <begin position="210"/>
        <end position="228"/>
    </location>
</feature>
<protein>
    <submittedName>
        <fullName evidence="8">Bifunctional lysylphosphatidylglycerol flippase/synthetase MprF</fullName>
    </submittedName>
</protein>